<sequence length="61" mass="6424">MPADAAAAANETDNAVYMAVSLLLSGHPFRPCRRHEVRAHSVRQVTGVAGKPDATQTVPLA</sequence>
<protein>
    <submittedName>
        <fullName evidence="1">Uncharacterized protein</fullName>
    </submittedName>
</protein>
<dbReference type="EMBL" id="AP022612">
    <property type="protein sequence ID" value="BBZ32120.1"/>
    <property type="molecule type" value="Genomic_DNA"/>
</dbReference>
<accession>A0A7I7XSB0</accession>
<dbReference type="AlphaFoldDB" id="A0A7I7XSB0"/>
<evidence type="ECO:0000313" key="1">
    <source>
        <dbReference type="EMBL" id="BBZ32120.1"/>
    </source>
</evidence>
<reference evidence="1" key="1">
    <citation type="journal article" date="2019" name="Emerg. Microbes Infect.">
        <title>Comprehensive subspecies identification of 175 nontuberculous mycobacteria species based on 7547 genomic profiles.</title>
        <authorList>
            <person name="Matsumoto Y."/>
            <person name="Kinjo T."/>
            <person name="Motooka D."/>
            <person name="Nabeya D."/>
            <person name="Jung N."/>
            <person name="Uechi K."/>
            <person name="Horii T."/>
            <person name="Iida T."/>
            <person name="Fujita J."/>
            <person name="Nakamura S."/>
        </authorList>
    </citation>
    <scope>NUCLEOTIDE SEQUENCE [LARGE SCALE GENOMIC DNA]</scope>
    <source>
        <strain evidence="1">JCM 13671</strain>
    </source>
</reference>
<name>A0A7I7XSB0_9MYCO</name>
<proteinExistence type="predicted"/>
<reference evidence="1" key="2">
    <citation type="submission" date="2020-02" db="EMBL/GenBank/DDBJ databases">
        <authorList>
            <person name="Matsumoto Y."/>
            <person name="Motooka D."/>
            <person name="Nakamura S."/>
        </authorList>
    </citation>
    <scope>NUCLEOTIDE SEQUENCE</scope>
    <source>
        <strain evidence="1">JCM 13671</strain>
    </source>
</reference>
<gene>
    <name evidence="1" type="ORF">MCNF_07250</name>
</gene>
<dbReference type="Proteomes" id="UP000466931">
    <property type="component" value="Chromosome"/>
</dbReference>
<evidence type="ECO:0000313" key="2">
    <source>
        <dbReference type="Proteomes" id="UP000466931"/>
    </source>
</evidence>
<keyword evidence="2" id="KW-1185">Reference proteome</keyword>
<organism evidence="1 2">
    <name type="scientific">Mycolicibacterium confluentis</name>
    <dbReference type="NCBI Taxonomy" id="28047"/>
    <lineage>
        <taxon>Bacteria</taxon>
        <taxon>Bacillati</taxon>
        <taxon>Actinomycetota</taxon>
        <taxon>Actinomycetes</taxon>
        <taxon>Mycobacteriales</taxon>
        <taxon>Mycobacteriaceae</taxon>
        <taxon>Mycolicibacterium</taxon>
    </lineage>
</organism>